<dbReference type="Proteomes" id="UP000470302">
    <property type="component" value="Unassembled WGS sequence"/>
</dbReference>
<organism evidence="1 2">
    <name type="scientific">Duganella vulcania</name>
    <dbReference type="NCBI Taxonomy" id="2692166"/>
    <lineage>
        <taxon>Bacteria</taxon>
        <taxon>Pseudomonadati</taxon>
        <taxon>Pseudomonadota</taxon>
        <taxon>Betaproteobacteria</taxon>
        <taxon>Burkholderiales</taxon>
        <taxon>Oxalobacteraceae</taxon>
        <taxon>Telluria group</taxon>
        <taxon>Duganella</taxon>
    </lineage>
</organism>
<gene>
    <name evidence="1" type="ORF">GTP91_20555</name>
</gene>
<sequence>MATGIIGALAGGTLTYIAPLDAKLSVSIVGSSQYSPVTINGIPVVNFNTTSNLSLSHFIGAGQLVTIVVPGGTSCIVSALEGS</sequence>
<accession>A0A845G8N7</accession>
<name>A0A845G8N7_9BURK</name>
<evidence type="ECO:0000313" key="1">
    <source>
        <dbReference type="EMBL" id="MYM89556.1"/>
    </source>
</evidence>
<dbReference type="AlphaFoldDB" id="A0A845G8N7"/>
<dbReference type="EMBL" id="WWCW01000079">
    <property type="protein sequence ID" value="MYM89556.1"/>
    <property type="molecule type" value="Genomic_DNA"/>
</dbReference>
<proteinExistence type="predicted"/>
<reference evidence="1 2" key="1">
    <citation type="submission" date="2020-01" db="EMBL/GenBank/DDBJ databases">
        <title>Novel species isolated from a subtropical stream in China.</title>
        <authorList>
            <person name="Lu H."/>
        </authorList>
    </citation>
    <scope>NUCLEOTIDE SEQUENCE [LARGE SCALE GENOMIC DNA]</scope>
    <source>
        <strain evidence="1 2">FT82W</strain>
    </source>
</reference>
<protein>
    <submittedName>
        <fullName evidence="1">Uncharacterized protein</fullName>
    </submittedName>
</protein>
<dbReference type="RefSeq" id="WP_161098471.1">
    <property type="nucleotide sequence ID" value="NZ_WWCW01000079.1"/>
</dbReference>
<evidence type="ECO:0000313" key="2">
    <source>
        <dbReference type="Proteomes" id="UP000470302"/>
    </source>
</evidence>
<comment type="caution">
    <text evidence="1">The sequence shown here is derived from an EMBL/GenBank/DDBJ whole genome shotgun (WGS) entry which is preliminary data.</text>
</comment>